<keyword evidence="3" id="KW-1185">Reference proteome</keyword>
<evidence type="ECO:0000256" key="1">
    <source>
        <dbReference type="SAM" id="MobiDB-lite"/>
    </source>
</evidence>
<comment type="caution">
    <text evidence="2">The sequence shown here is derived from an EMBL/GenBank/DDBJ whole genome shotgun (WGS) entry which is preliminary data.</text>
</comment>
<reference evidence="2 3" key="1">
    <citation type="submission" date="2020-04" db="EMBL/GenBank/DDBJ databases">
        <authorList>
            <person name="De Canck E."/>
        </authorList>
    </citation>
    <scope>NUCLEOTIDE SEQUENCE [LARGE SCALE GENOMIC DNA]</scope>
    <source>
        <strain evidence="2 3">LMG 3415</strain>
    </source>
</reference>
<dbReference type="RefSeq" id="WP_042797806.1">
    <property type="nucleotide sequence ID" value="NZ_CADIKR010000008.1"/>
</dbReference>
<feature type="region of interest" description="Disordered" evidence="1">
    <location>
        <begin position="335"/>
        <end position="361"/>
    </location>
</feature>
<accession>A0ABM8LKR6</accession>
<gene>
    <name evidence="2" type="ORF">LMG3415_05038</name>
</gene>
<dbReference type="EMBL" id="CADIKR010000008">
    <property type="protein sequence ID" value="CAB3912305.1"/>
    <property type="molecule type" value="Genomic_DNA"/>
</dbReference>
<name>A0ABM8LKR6_9BURK</name>
<organism evidence="2 3">
    <name type="scientific">Achromobacter mucicolens</name>
    <dbReference type="NCBI Taxonomy" id="1389922"/>
    <lineage>
        <taxon>Bacteria</taxon>
        <taxon>Pseudomonadati</taxon>
        <taxon>Pseudomonadota</taxon>
        <taxon>Betaproteobacteria</taxon>
        <taxon>Burkholderiales</taxon>
        <taxon>Alcaligenaceae</taxon>
        <taxon>Achromobacter</taxon>
    </lineage>
</organism>
<evidence type="ECO:0000313" key="2">
    <source>
        <dbReference type="EMBL" id="CAB3912305.1"/>
    </source>
</evidence>
<dbReference type="Proteomes" id="UP000507140">
    <property type="component" value="Unassembled WGS sequence"/>
</dbReference>
<proteinExistence type="predicted"/>
<sequence length="472" mass="50433">MAINELSSGIGSRTLGFLQRATEDGHEIQVETKGAIVRDAHALGRRLLILGFAATVSAAGTNASAELDHALAPPKVRINGDLVQPDPMLARLVQDEGSAGDVGEEVLQNRELIQGLAHCSPGLETIEPSLLLTAYRYSAGWRDVSSTDRAGALVQLARTYADLSTWAARSGRSLELAIAAYCQNSQDWYGQVMKWDSAAARQDDPREFYRGVVLEHRARLYSNVVQAQWEYEANEKLAGSLAQQGLQLKVRGDYSGWVSAVGSVARGVAEVAGSPKSQAVVRGATSLASSGAYAARGLGRVGDAQGAQRRIDLAGRSISDIARLGRSADRMLEGASRAYGSPKQDGTAARAPRPAERTTGVVSPDARAIGMISDAAQRMGFQVSLSPLTGEPIPRDHATVIATHNTDSAVARQAAQRNLAEVATLHEYARASGIRLSFDLMYREYAQLADAVQERARQVSHQSRPGDRPRGG</sequence>
<evidence type="ECO:0000313" key="3">
    <source>
        <dbReference type="Proteomes" id="UP000507140"/>
    </source>
</evidence>
<protein>
    <submittedName>
        <fullName evidence="2">Uncharacterized protein</fullName>
    </submittedName>
</protein>